<feature type="domain" description="Fibronectin type-III" evidence="3">
    <location>
        <begin position="43"/>
        <end position="137"/>
    </location>
</feature>
<dbReference type="CDD" id="cd00063">
    <property type="entry name" value="FN3"/>
    <property type="match status" value="4"/>
</dbReference>
<dbReference type="SMART" id="SM00060">
    <property type="entry name" value="FN3"/>
    <property type="match status" value="4"/>
</dbReference>
<feature type="domain" description="Fibronectin type-III" evidence="3">
    <location>
        <begin position="393"/>
        <end position="492"/>
    </location>
</feature>
<name>A0AAU9W377_9CNID</name>
<dbReference type="AlphaFoldDB" id="A0AAU9W377"/>
<accession>A0AAU9W377</accession>
<dbReference type="InterPro" id="IPR050964">
    <property type="entry name" value="Striated_Muscle_Regulatory"/>
</dbReference>
<feature type="domain" description="Fibronectin type-III" evidence="3">
    <location>
        <begin position="235"/>
        <end position="331"/>
    </location>
</feature>
<gene>
    <name evidence="4" type="ORF">PMEA_00033204</name>
</gene>
<proteinExistence type="predicted"/>
<feature type="transmembrane region" description="Helical" evidence="2">
    <location>
        <begin position="514"/>
        <end position="538"/>
    </location>
</feature>
<dbReference type="PANTHER" id="PTHR13817:SF73">
    <property type="entry name" value="FIBRONECTIN TYPE-III DOMAIN-CONTAINING PROTEIN"/>
    <property type="match status" value="1"/>
</dbReference>
<evidence type="ECO:0000313" key="5">
    <source>
        <dbReference type="Proteomes" id="UP001159428"/>
    </source>
</evidence>
<sequence>MSYTFIGLQINTVYEFNIRAKYSDGSSSVSHWAKEVLITTSGVPGPFLVNAVPFGCSAKLSWNVPSSDGCPITRYTIHYRDKRNGWNMINLKRSNVSGYRLWLNCSKNYDIMVIAWNQQGHNHYSEKSLESIRTERGKPFKPSTTKVEPKECGEVEVSWGPPSFDSGGGLVTDFQVQMRKQGGNWRNCSNFLPNNTCLFHGLLIDKNDARIDVRLRAANKKGFSEWTNDKAPISRPDPPEIESKGSIVPGRNVTITWSAPEDNNCYIFMYSVHFRVVQPLVKSWSQINISGVTSYQLQLQYSKQYEFIIAAWNTLGRSENSAAWKVRTAQDYDPLGFSPVCYSFNLICHAINVISSIHLKSIVTRNGNATVVYRKLTLCFFIPLLCFIQLIDRPGSPEIFDRKVSGCNITLGWTSPKSTGCPILFYTISYRKKGLNDDDTWVNVNVNVTDEGVKQTELILNCFTTYEFQARAWNELGGGELSSLQSATTDGLTSLQGGRESYLRDSPPLELVNLITPIVAGVVVLIALVLTIRVWYYYRKRSSKQDKRTVKDVHVLEQCEIHPLRTEFVEDLGEGAFGKVHKATLKNGLDFI</sequence>
<evidence type="ECO:0000259" key="3">
    <source>
        <dbReference type="PROSITE" id="PS50853"/>
    </source>
</evidence>
<evidence type="ECO:0000313" key="4">
    <source>
        <dbReference type="EMBL" id="CAH3046336.1"/>
    </source>
</evidence>
<dbReference type="InterPro" id="IPR036116">
    <property type="entry name" value="FN3_sf"/>
</dbReference>
<dbReference type="SUPFAM" id="SSF49265">
    <property type="entry name" value="Fibronectin type III"/>
    <property type="match status" value="3"/>
</dbReference>
<comment type="caution">
    <text evidence="4">The sequence shown here is derived from an EMBL/GenBank/DDBJ whole genome shotgun (WGS) entry which is preliminary data.</text>
</comment>
<dbReference type="Gene3D" id="3.30.200.20">
    <property type="entry name" value="Phosphorylase Kinase, domain 1"/>
    <property type="match status" value="1"/>
</dbReference>
<dbReference type="PROSITE" id="PS50853">
    <property type="entry name" value="FN3"/>
    <property type="match status" value="5"/>
</dbReference>
<keyword evidence="1" id="KW-0677">Repeat</keyword>
<protein>
    <recommendedName>
        <fullName evidence="3">Fibronectin type-III domain-containing protein</fullName>
    </recommendedName>
</protein>
<dbReference type="EMBL" id="CALNXJ010000008">
    <property type="protein sequence ID" value="CAH3046336.1"/>
    <property type="molecule type" value="Genomic_DNA"/>
</dbReference>
<feature type="domain" description="Fibronectin type-III" evidence="3">
    <location>
        <begin position="1"/>
        <end position="42"/>
    </location>
</feature>
<dbReference type="Gene3D" id="2.60.40.10">
    <property type="entry name" value="Immunoglobulins"/>
    <property type="match status" value="5"/>
</dbReference>
<dbReference type="InterPro" id="IPR013783">
    <property type="entry name" value="Ig-like_fold"/>
</dbReference>
<dbReference type="Proteomes" id="UP001159428">
    <property type="component" value="Unassembled WGS sequence"/>
</dbReference>
<feature type="domain" description="Fibronectin type-III" evidence="3">
    <location>
        <begin position="141"/>
        <end position="234"/>
    </location>
</feature>
<keyword evidence="2" id="KW-1133">Transmembrane helix</keyword>
<dbReference type="PANTHER" id="PTHR13817">
    <property type="entry name" value="TITIN"/>
    <property type="match status" value="1"/>
</dbReference>
<reference evidence="4 5" key="1">
    <citation type="submission" date="2022-05" db="EMBL/GenBank/DDBJ databases">
        <authorList>
            <consortium name="Genoscope - CEA"/>
            <person name="William W."/>
        </authorList>
    </citation>
    <scope>NUCLEOTIDE SEQUENCE [LARGE SCALE GENOMIC DNA]</scope>
</reference>
<evidence type="ECO:0000256" key="1">
    <source>
        <dbReference type="ARBA" id="ARBA00022737"/>
    </source>
</evidence>
<keyword evidence="2" id="KW-0812">Transmembrane</keyword>
<organism evidence="4 5">
    <name type="scientific">Pocillopora meandrina</name>
    <dbReference type="NCBI Taxonomy" id="46732"/>
    <lineage>
        <taxon>Eukaryota</taxon>
        <taxon>Metazoa</taxon>
        <taxon>Cnidaria</taxon>
        <taxon>Anthozoa</taxon>
        <taxon>Hexacorallia</taxon>
        <taxon>Scleractinia</taxon>
        <taxon>Astrocoeniina</taxon>
        <taxon>Pocilloporidae</taxon>
        <taxon>Pocillopora</taxon>
    </lineage>
</organism>
<dbReference type="InterPro" id="IPR003961">
    <property type="entry name" value="FN3_dom"/>
</dbReference>
<evidence type="ECO:0000256" key="2">
    <source>
        <dbReference type="SAM" id="Phobius"/>
    </source>
</evidence>
<keyword evidence="5" id="KW-1185">Reference proteome</keyword>
<keyword evidence="2" id="KW-0472">Membrane</keyword>